<evidence type="ECO:0000313" key="1">
    <source>
        <dbReference type="EMBL" id="CAD7012847.1"/>
    </source>
</evidence>
<accession>A0A811VC72</accession>
<proteinExistence type="predicted"/>
<protein>
    <submittedName>
        <fullName evidence="1">(Mediterranean fruit fly) hypothetical protein</fullName>
    </submittedName>
</protein>
<dbReference type="AlphaFoldDB" id="A0A811VC72"/>
<evidence type="ECO:0000313" key="2">
    <source>
        <dbReference type="Proteomes" id="UP000606786"/>
    </source>
</evidence>
<dbReference type="Proteomes" id="UP000606786">
    <property type="component" value="Unassembled WGS sequence"/>
</dbReference>
<organism evidence="1 2">
    <name type="scientific">Ceratitis capitata</name>
    <name type="common">Mediterranean fruit fly</name>
    <name type="synonym">Tephritis capitata</name>
    <dbReference type="NCBI Taxonomy" id="7213"/>
    <lineage>
        <taxon>Eukaryota</taxon>
        <taxon>Metazoa</taxon>
        <taxon>Ecdysozoa</taxon>
        <taxon>Arthropoda</taxon>
        <taxon>Hexapoda</taxon>
        <taxon>Insecta</taxon>
        <taxon>Pterygota</taxon>
        <taxon>Neoptera</taxon>
        <taxon>Endopterygota</taxon>
        <taxon>Diptera</taxon>
        <taxon>Brachycera</taxon>
        <taxon>Muscomorpha</taxon>
        <taxon>Tephritoidea</taxon>
        <taxon>Tephritidae</taxon>
        <taxon>Ceratitis</taxon>
        <taxon>Ceratitis</taxon>
    </lineage>
</organism>
<feature type="non-terminal residue" evidence="1">
    <location>
        <position position="61"/>
    </location>
</feature>
<gene>
    <name evidence="1" type="ORF">CCAP1982_LOCUS20946</name>
</gene>
<name>A0A811VC72_CERCA</name>
<sequence length="61" mass="7003">MLNALLHSTLTIGALKVNARVPKPMYEQPMYESIYAGLHMLRYLYAPLSEALRHMHFIATD</sequence>
<keyword evidence="2" id="KW-1185">Reference proteome</keyword>
<reference evidence="1" key="1">
    <citation type="submission" date="2020-11" db="EMBL/GenBank/DDBJ databases">
        <authorList>
            <person name="Whitehead M."/>
        </authorList>
    </citation>
    <scope>NUCLEOTIDE SEQUENCE</scope>
    <source>
        <strain evidence="1">EGII</strain>
    </source>
</reference>
<comment type="caution">
    <text evidence="1">The sequence shown here is derived from an EMBL/GenBank/DDBJ whole genome shotgun (WGS) entry which is preliminary data.</text>
</comment>
<dbReference type="EMBL" id="CAJHJT010000056">
    <property type="protein sequence ID" value="CAD7012847.1"/>
    <property type="molecule type" value="Genomic_DNA"/>
</dbReference>